<reference evidence="2" key="1">
    <citation type="submission" date="2023-04" db="EMBL/GenBank/DDBJ databases">
        <title>Phytophthora fragariaefolia NBRC 109709.</title>
        <authorList>
            <person name="Ichikawa N."/>
            <person name="Sato H."/>
            <person name="Tonouchi N."/>
        </authorList>
    </citation>
    <scope>NUCLEOTIDE SEQUENCE</scope>
    <source>
        <strain evidence="2">NBRC 109709</strain>
    </source>
</reference>
<feature type="region of interest" description="Disordered" evidence="1">
    <location>
        <begin position="150"/>
        <end position="179"/>
    </location>
</feature>
<name>A0A9W6UC02_9STRA</name>
<accession>A0A9W6UC02</accession>
<feature type="region of interest" description="Disordered" evidence="1">
    <location>
        <begin position="261"/>
        <end position="318"/>
    </location>
</feature>
<evidence type="ECO:0000256" key="1">
    <source>
        <dbReference type="SAM" id="MobiDB-lite"/>
    </source>
</evidence>
<dbReference type="AlphaFoldDB" id="A0A9W6UC02"/>
<evidence type="ECO:0000313" key="3">
    <source>
        <dbReference type="Proteomes" id="UP001165121"/>
    </source>
</evidence>
<proteinExistence type="predicted"/>
<organism evidence="2 3">
    <name type="scientific">Phytophthora fragariaefolia</name>
    <dbReference type="NCBI Taxonomy" id="1490495"/>
    <lineage>
        <taxon>Eukaryota</taxon>
        <taxon>Sar</taxon>
        <taxon>Stramenopiles</taxon>
        <taxon>Oomycota</taxon>
        <taxon>Peronosporomycetes</taxon>
        <taxon>Peronosporales</taxon>
        <taxon>Peronosporaceae</taxon>
        <taxon>Phytophthora</taxon>
    </lineage>
</organism>
<sequence length="318" mass="33852">MNGTVKEKTPQIELGMLSTVRNEILKNHFDVELDAVSFDKRLQAKAAQHSMRKIRGALVTFRAPLKATAPALQAVSTRTESKGTGVREGQDSPETDSLYAPVRLGPNAAYGEDDKMATPGPLTHIRRIRVTPASMPNTSRTNIITSQRALAGGIRRRQQQVSRTRDNVPGGTPNSSRNILASTDVISPTCTWAYGNFGQVDDHLSNPELGFKASFELVGTDSSSTADNGPSSFDVSWVDSSFKLSSSITISWAGWGASEVASTTGGSTVMAPPTDARVGASELDAPNDSETGFLSEPSGDSSTQSSRMPTSRVAWCAS</sequence>
<keyword evidence="3" id="KW-1185">Reference proteome</keyword>
<gene>
    <name evidence="2" type="ORF">Pfra01_000623500</name>
</gene>
<dbReference type="EMBL" id="BSXT01000522">
    <property type="protein sequence ID" value="GMF29266.1"/>
    <property type="molecule type" value="Genomic_DNA"/>
</dbReference>
<evidence type="ECO:0000313" key="2">
    <source>
        <dbReference type="EMBL" id="GMF29266.1"/>
    </source>
</evidence>
<dbReference type="Proteomes" id="UP001165121">
    <property type="component" value="Unassembled WGS sequence"/>
</dbReference>
<protein>
    <submittedName>
        <fullName evidence="2">Unnamed protein product</fullName>
    </submittedName>
</protein>
<feature type="region of interest" description="Disordered" evidence="1">
    <location>
        <begin position="72"/>
        <end position="101"/>
    </location>
</feature>
<feature type="compositionally biased region" description="Polar residues" evidence="1">
    <location>
        <begin position="288"/>
        <end position="309"/>
    </location>
</feature>
<comment type="caution">
    <text evidence="2">The sequence shown here is derived from an EMBL/GenBank/DDBJ whole genome shotgun (WGS) entry which is preliminary data.</text>
</comment>